<organism evidence="3 4">
    <name type="scientific">Duganella callida</name>
    <dbReference type="NCBI Taxonomy" id="2561932"/>
    <lineage>
        <taxon>Bacteria</taxon>
        <taxon>Pseudomonadati</taxon>
        <taxon>Pseudomonadota</taxon>
        <taxon>Betaproteobacteria</taxon>
        <taxon>Burkholderiales</taxon>
        <taxon>Oxalobacteraceae</taxon>
        <taxon>Telluria group</taxon>
        <taxon>Duganella</taxon>
    </lineage>
</organism>
<dbReference type="RefSeq" id="WP_135201606.1">
    <property type="nucleotide sequence ID" value="NZ_SPVG01000104.1"/>
</dbReference>
<evidence type="ECO:0008006" key="5">
    <source>
        <dbReference type="Google" id="ProtNLM"/>
    </source>
</evidence>
<reference evidence="3 4" key="1">
    <citation type="submission" date="2019-03" db="EMBL/GenBank/DDBJ databases">
        <title>Draft Genome Sequence of Duganella callidus sp. nov., a Novel Duganella Species Isolated from Cultivated Soil.</title>
        <authorList>
            <person name="Raths R."/>
            <person name="Peta V."/>
            <person name="Bucking H."/>
        </authorList>
    </citation>
    <scope>NUCLEOTIDE SEQUENCE [LARGE SCALE GENOMIC DNA]</scope>
    <source>
        <strain evidence="3 4">DN04</strain>
    </source>
</reference>
<keyword evidence="4" id="KW-1185">Reference proteome</keyword>
<protein>
    <recommendedName>
        <fullName evidence="5">Homeobox protein YbgS</fullName>
    </recommendedName>
</protein>
<feature type="region of interest" description="Disordered" evidence="1">
    <location>
        <begin position="20"/>
        <end position="105"/>
    </location>
</feature>
<gene>
    <name evidence="3" type="ORF">E4L98_10990</name>
</gene>
<comment type="caution">
    <text evidence="3">The sequence shown here is derived from an EMBL/GenBank/DDBJ whole genome shotgun (WGS) entry which is preliminary data.</text>
</comment>
<proteinExistence type="predicted"/>
<dbReference type="AlphaFoldDB" id="A0A4Y9SH14"/>
<keyword evidence="2" id="KW-0732">Signal</keyword>
<evidence type="ECO:0000256" key="2">
    <source>
        <dbReference type="SAM" id="SignalP"/>
    </source>
</evidence>
<name>A0A4Y9SH14_9BURK</name>
<evidence type="ECO:0000313" key="4">
    <source>
        <dbReference type="Proteomes" id="UP000297729"/>
    </source>
</evidence>
<evidence type="ECO:0000313" key="3">
    <source>
        <dbReference type="EMBL" id="TFW23731.1"/>
    </source>
</evidence>
<sequence length="105" mass="10533">MNSFFAIALMAGYLSTASAAQTNPDPAVKTGNGKTAQTKKAAQPDCSGAQGGVDVSGGESVEQHAKADKTKAGNSAACGKHNGKADSPQAAPTTPHPEIKDPVIR</sequence>
<feature type="signal peptide" evidence="2">
    <location>
        <begin position="1"/>
        <end position="19"/>
    </location>
</feature>
<dbReference type="Proteomes" id="UP000297729">
    <property type="component" value="Unassembled WGS sequence"/>
</dbReference>
<feature type="chain" id="PRO_5021486224" description="Homeobox protein YbgS" evidence="2">
    <location>
        <begin position="20"/>
        <end position="105"/>
    </location>
</feature>
<feature type="compositionally biased region" description="Basic and acidic residues" evidence="1">
    <location>
        <begin position="61"/>
        <end position="71"/>
    </location>
</feature>
<accession>A0A4Y9SH14</accession>
<evidence type="ECO:0000256" key="1">
    <source>
        <dbReference type="SAM" id="MobiDB-lite"/>
    </source>
</evidence>
<dbReference type="EMBL" id="SPVG01000104">
    <property type="protein sequence ID" value="TFW23731.1"/>
    <property type="molecule type" value="Genomic_DNA"/>
</dbReference>